<feature type="region of interest" description="Disordered" evidence="9">
    <location>
        <begin position="1"/>
        <end position="43"/>
    </location>
</feature>
<dbReference type="AlphaFoldDB" id="A0A642UG32"/>
<dbReference type="Gene3D" id="2.60.120.10">
    <property type="entry name" value="Jelly Rolls"/>
    <property type="match status" value="2"/>
</dbReference>
<dbReference type="PROSITE" id="PS50042">
    <property type="entry name" value="CNMP_BINDING_3"/>
    <property type="match status" value="2"/>
</dbReference>
<dbReference type="InterPro" id="IPR014710">
    <property type="entry name" value="RmlC-like_jellyroll"/>
</dbReference>
<dbReference type="CDD" id="cd00038">
    <property type="entry name" value="CAP_ED"/>
    <property type="match status" value="2"/>
</dbReference>
<feature type="compositionally biased region" description="Polar residues" evidence="9">
    <location>
        <begin position="549"/>
        <end position="560"/>
    </location>
</feature>
<evidence type="ECO:0000259" key="11">
    <source>
        <dbReference type="PROSITE" id="PS50181"/>
    </source>
</evidence>
<organism evidence="12 13">
    <name type="scientific">Diutina rugosa</name>
    <name type="common">Yeast</name>
    <name type="synonym">Candida rugosa</name>
    <dbReference type="NCBI Taxonomy" id="5481"/>
    <lineage>
        <taxon>Eukaryota</taxon>
        <taxon>Fungi</taxon>
        <taxon>Dikarya</taxon>
        <taxon>Ascomycota</taxon>
        <taxon>Saccharomycotina</taxon>
        <taxon>Pichiomycetes</taxon>
        <taxon>Debaryomycetaceae</taxon>
        <taxon>Diutina</taxon>
    </lineage>
</organism>
<dbReference type="InterPro" id="IPR057207">
    <property type="entry name" value="FBXL15_LRR"/>
</dbReference>
<dbReference type="OrthoDB" id="421226at2759"/>
<dbReference type="EMBL" id="SWFT01000149">
    <property type="protein sequence ID" value="KAA8898202.1"/>
    <property type="molecule type" value="Genomic_DNA"/>
</dbReference>
<proteinExistence type="predicted"/>
<dbReference type="GO" id="GO:0005221">
    <property type="term" value="F:intracellularly cyclic nucleotide-activated monoatomic cation channel activity"/>
    <property type="evidence" value="ECO:0007669"/>
    <property type="project" value="InterPro"/>
</dbReference>
<dbReference type="OMA" id="RMKSVWD"/>
<evidence type="ECO:0000256" key="2">
    <source>
        <dbReference type="ARBA" id="ARBA00022448"/>
    </source>
</evidence>
<dbReference type="GeneID" id="54783708"/>
<evidence type="ECO:0000256" key="9">
    <source>
        <dbReference type="SAM" id="MobiDB-lite"/>
    </source>
</evidence>
<feature type="compositionally biased region" description="Low complexity" evidence="9">
    <location>
        <begin position="34"/>
        <end position="43"/>
    </location>
</feature>
<evidence type="ECO:0000256" key="5">
    <source>
        <dbReference type="ARBA" id="ARBA00023065"/>
    </source>
</evidence>
<dbReference type="InterPro" id="IPR006553">
    <property type="entry name" value="Leu-rich_rpt_Cys-con_subtyp"/>
</dbReference>
<dbReference type="InterPro" id="IPR032675">
    <property type="entry name" value="LRR_dom_sf"/>
</dbReference>
<dbReference type="InterPro" id="IPR018488">
    <property type="entry name" value="cNMP-bd_CS"/>
</dbReference>
<comment type="caution">
    <text evidence="12">The sequence shown here is derived from an EMBL/GenBank/DDBJ whole genome shotgun (WGS) entry which is preliminary data.</text>
</comment>
<feature type="region of interest" description="Disordered" evidence="9">
    <location>
        <begin position="549"/>
        <end position="586"/>
    </location>
</feature>
<dbReference type="Pfam" id="PF00027">
    <property type="entry name" value="cNMP_binding"/>
    <property type="match status" value="2"/>
</dbReference>
<feature type="domain" description="F-box" evidence="11">
    <location>
        <begin position="645"/>
        <end position="692"/>
    </location>
</feature>
<dbReference type="InterPro" id="IPR001810">
    <property type="entry name" value="F-box_dom"/>
</dbReference>
<feature type="compositionally biased region" description="Acidic residues" evidence="9">
    <location>
        <begin position="62"/>
        <end position="72"/>
    </location>
</feature>
<evidence type="ECO:0000256" key="8">
    <source>
        <dbReference type="ARBA" id="ARBA00023303"/>
    </source>
</evidence>
<evidence type="ECO:0000313" key="12">
    <source>
        <dbReference type="EMBL" id="KAA8898202.1"/>
    </source>
</evidence>
<comment type="subcellular location">
    <subcellularLocation>
        <location evidence="1">Membrane</location>
        <topology evidence="1">Multi-pass membrane protein</topology>
    </subcellularLocation>
</comment>
<dbReference type="SUPFAM" id="SSF81383">
    <property type="entry name" value="F-box domain"/>
    <property type="match status" value="1"/>
</dbReference>
<dbReference type="PROSITE" id="PS00889">
    <property type="entry name" value="CNMP_BINDING_2"/>
    <property type="match status" value="1"/>
</dbReference>
<evidence type="ECO:0008006" key="14">
    <source>
        <dbReference type="Google" id="ProtNLM"/>
    </source>
</evidence>
<dbReference type="PANTHER" id="PTHR45638">
    <property type="entry name" value="CYCLIC NUCLEOTIDE-GATED CATION CHANNEL SUBUNIT A"/>
    <property type="match status" value="1"/>
</dbReference>
<keyword evidence="13" id="KW-1185">Reference proteome</keyword>
<gene>
    <name evidence="12" type="ORF">DIURU_005057</name>
</gene>
<dbReference type="PANTHER" id="PTHR45638:SF24">
    <property type="entry name" value="CYCLIC NUCLEOTIDE-BINDING DOMAIN PROTEIN (AFU_ORTHOLOGUE AFUA_2G03170)"/>
    <property type="match status" value="1"/>
</dbReference>
<dbReference type="Gene3D" id="3.80.10.10">
    <property type="entry name" value="Ribonuclease Inhibitor"/>
    <property type="match status" value="2"/>
</dbReference>
<evidence type="ECO:0000313" key="13">
    <source>
        <dbReference type="Proteomes" id="UP000449547"/>
    </source>
</evidence>
<evidence type="ECO:0000256" key="7">
    <source>
        <dbReference type="ARBA" id="ARBA00023286"/>
    </source>
</evidence>
<reference evidence="12 13" key="1">
    <citation type="submission" date="2019-07" db="EMBL/GenBank/DDBJ databases">
        <title>Genome assembly of two rare yeast pathogens: Diutina rugosa and Trichomonascus ciferrii.</title>
        <authorList>
            <person name="Mixao V."/>
            <person name="Saus E."/>
            <person name="Hansen A."/>
            <person name="Lass-Flor C."/>
            <person name="Gabaldon T."/>
        </authorList>
    </citation>
    <scope>NUCLEOTIDE SEQUENCE [LARGE SCALE GENOMIC DNA]</scope>
    <source>
        <strain evidence="12 13">CBS 613</strain>
    </source>
</reference>
<keyword evidence="3" id="KW-0812">Transmembrane</keyword>
<dbReference type="InterPro" id="IPR050866">
    <property type="entry name" value="CNG_cation_channel"/>
</dbReference>
<accession>A0A642UG32</accession>
<dbReference type="SMART" id="SM00367">
    <property type="entry name" value="LRR_CC"/>
    <property type="match status" value="7"/>
</dbReference>
<keyword evidence="5" id="KW-0406">Ion transport</keyword>
<dbReference type="InterPro" id="IPR000595">
    <property type="entry name" value="cNMP-bd_dom"/>
</dbReference>
<dbReference type="InterPro" id="IPR036047">
    <property type="entry name" value="F-box-like_dom_sf"/>
</dbReference>
<dbReference type="Pfam" id="PF25372">
    <property type="entry name" value="DUF7885"/>
    <property type="match status" value="1"/>
</dbReference>
<keyword evidence="7" id="KW-1071">Ligand-gated ion channel</keyword>
<keyword evidence="8" id="KW-0407">Ion channel</keyword>
<dbReference type="SUPFAM" id="SSF52047">
    <property type="entry name" value="RNI-like"/>
    <property type="match status" value="1"/>
</dbReference>
<dbReference type="InterPro" id="IPR018490">
    <property type="entry name" value="cNMP-bd_dom_sf"/>
</dbReference>
<keyword evidence="6" id="KW-0472">Membrane</keyword>
<dbReference type="SUPFAM" id="SSF51206">
    <property type="entry name" value="cAMP-binding domain-like"/>
    <property type="match status" value="2"/>
</dbReference>
<dbReference type="Proteomes" id="UP000449547">
    <property type="component" value="Unassembled WGS sequence"/>
</dbReference>
<dbReference type="GO" id="GO:0044877">
    <property type="term" value="F:protein-containing complex binding"/>
    <property type="evidence" value="ECO:0007669"/>
    <property type="project" value="TreeGrafter"/>
</dbReference>
<evidence type="ECO:0000256" key="1">
    <source>
        <dbReference type="ARBA" id="ARBA00004141"/>
    </source>
</evidence>
<name>A0A642UG32_DIURU</name>
<dbReference type="GO" id="GO:0016020">
    <property type="term" value="C:membrane"/>
    <property type="evidence" value="ECO:0007669"/>
    <property type="project" value="UniProtKB-SubCell"/>
</dbReference>
<sequence>MKPARKPRFTPASPSPLSGSPSPHYGDDDNHDCTGSSVSSTFSIGSRRSLDHTYSPLTDDNYGTDDDFDDDRELYGDEVSEVNDDSQTEGSDFMIPPQFLARLRTFPLFNKAPKSFHSKIATNLKLVSFHPQQYIIRQGDASMSMYWILKGTVSVTSTDGEAVFAELAPGSFFGEIGILYNRPRTATVVARTRVLLGVLTSDALNGVLKNYPTIERRIRDEAQERLAMQEKKRKKDLQPYYPSGMDTNLAPVVANSIVAPVAKAPIASQIELTPGPSIPPQAGGSASTCLDSTISVKEFIMSLPIFAQLPSRIIHKIALMAEPLRAPAFDYIFRKGDKGSDIYFIISGEVEVIDNASTDKQEHDAPSHLNEKILARLGPGSYFGEISFLSLLNKRVDDTRSATIRAISTVDLIVVRTETLQQLCSQYPQLVKDMRRTAEERINKNKYHQGKNRLSIENLINRERLGTMDSRSSISQALAGSVAQLDAIPPKDCCDGLVSPPLCSPHSSRTNSPVQRIHSLSPKETSPFTGSGLFNAGWSFSNKATAASKSRSVSPITITHDSGPSSMSQVSSSTGSQARKRKSVYDVPATTLTLPPLNPLSPSLNTFDHDSPSRRGSLSSFQYMPHSKRLRLASVTQGRRRSSVLANPSPLPDRILLRVFELLDLPELMKLRQVSRRWRHLLHAAPNLCTHLDLGQWNTKIDDKAIISITDFVGGRAVCIDISNCFHMTDEGFSYLINEVGMSGRLTSLRMRSNWDLSAMAIMDLTAPSVGRYLEELDLSNCRKVRDNVVERLIGWDDPELARQGTIEDLDYAIDQIGCKNLKVLHLGYCKHLTDNVMLHIANHASKRLEMLDLTRCTTITDHGFQYWSYVSFPNLKKLSLKDCTFLTDKSIIALASSCQNLEILDLNFCCALTDVSIEVLAMGCQQLRELDMSFCGSAVSDSSLVTLSMSLDKLERLIVKGCIRITRAGVDALISGRAPLTFIDIRQCKHVNVYPEGVPAQTLNINPQTRSAFVKAGPYHNVIEIAL</sequence>
<dbReference type="Pfam" id="PF12937">
    <property type="entry name" value="F-box-like"/>
    <property type="match status" value="1"/>
</dbReference>
<dbReference type="VEuPathDB" id="FungiDB:DIURU_005057"/>
<dbReference type="RefSeq" id="XP_034010459.1">
    <property type="nucleotide sequence ID" value="XM_034157997.1"/>
</dbReference>
<evidence type="ECO:0000256" key="6">
    <source>
        <dbReference type="ARBA" id="ARBA00023136"/>
    </source>
</evidence>
<feature type="compositionally biased region" description="Low complexity" evidence="9">
    <location>
        <begin position="11"/>
        <end position="23"/>
    </location>
</feature>
<feature type="domain" description="Cyclic nucleotide-binding" evidence="10">
    <location>
        <begin position="108"/>
        <end position="225"/>
    </location>
</feature>
<protein>
    <recommendedName>
        <fullName evidence="14">Cyclic nucleotide-binding domain-containing protein</fullName>
    </recommendedName>
</protein>
<keyword evidence="4" id="KW-1133">Transmembrane helix</keyword>
<evidence type="ECO:0000256" key="3">
    <source>
        <dbReference type="ARBA" id="ARBA00022692"/>
    </source>
</evidence>
<feature type="domain" description="Cyclic nucleotide-binding" evidence="10">
    <location>
        <begin position="305"/>
        <end position="441"/>
    </location>
</feature>
<evidence type="ECO:0000256" key="4">
    <source>
        <dbReference type="ARBA" id="ARBA00022989"/>
    </source>
</evidence>
<feature type="region of interest" description="Disordered" evidence="9">
    <location>
        <begin position="53"/>
        <end position="72"/>
    </location>
</feature>
<dbReference type="CDD" id="cd09917">
    <property type="entry name" value="F-box_SF"/>
    <property type="match status" value="1"/>
</dbReference>
<dbReference type="SMART" id="SM00100">
    <property type="entry name" value="cNMP"/>
    <property type="match status" value="2"/>
</dbReference>
<evidence type="ECO:0000259" key="10">
    <source>
        <dbReference type="PROSITE" id="PS50042"/>
    </source>
</evidence>
<feature type="compositionally biased region" description="Low complexity" evidence="9">
    <location>
        <begin position="562"/>
        <end position="576"/>
    </location>
</feature>
<dbReference type="FunFam" id="2.60.120.10:FF:000057">
    <property type="entry name" value="Cyclic nucleotide-binding domain protein"/>
    <property type="match status" value="1"/>
</dbReference>
<feature type="region of interest" description="Disordered" evidence="9">
    <location>
        <begin position="598"/>
        <end position="620"/>
    </location>
</feature>
<dbReference type="SMART" id="SM00256">
    <property type="entry name" value="FBOX"/>
    <property type="match status" value="1"/>
</dbReference>
<dbReference type="PROSITE" id="PS50181">
    <property type="entry name" value="FBOX"/>
    <property type="match status" value="1"/>
</dbReference>
<keyword evidence="2" id="KW-0813">Transport</keyword>